<keyword evidence="4" id="KW-0805">Transcription regulation</keyword>
<evidence type="ECO:0000256" key="2">
    <source>
        <dbReference type="ARBA" id="ARBA00022491"/>
    </source>
</evidence>
<dbReference type="Pfam" id="PF01475">
    <property type="entry name" value="FUR"/>
    <property type="match status" value="1"/>
</dbReference>
<keyword evidence="2" id="KW-0678">Repressor</keyword>
<keyword evidence="7" id="KW-0479">Metal-binding</keyword>
<dbReference type="GO" id="GO:0000976">
    <property type="term" value="F:transcription cis-regulatory region binding"/>
    <property type="evidence" value="ECO:0007669"/>
    <property type="project" value="TreeGrafter"/>
</dbReference>
<comment type="cofactor">
    <cofactor evidence="7">
        <name>Zn(2+)</name>
        <dbReference type="ChEBI" id="CHEBI:29105"/>
    </cofactor>
    <text evidence="7">Binds 1 zinc ion per subunit.</text>
</comment>
<dbReference type="Gene3D" id="3.30.1490.190">
    <property type="match status" value="1"/>
</dbReference>
<gene>
    <name evidence="8" type="ORF">SapgrDRAFT_0619</name>
</gene>
<dbReference type="InterPro" id="IPR036390">
    <property type="entry name" value="WH_DNA-bd_sf"/>
</dbReference>
<dbReference type="InterPro" id="IPR002481">
    <property type="entry name" value="FUR"/>
</dbReference>
<dbReference type="GO" id="GO:0008270">
    <property type="term" value="F:zinc ion binding"/>
    <property type="evidence" value="ECO:0007669"/>
    <property type="project" value="TreeGrafter"/>
</dbReference>
<sequence length="139" mass="16211">MSTPIQLLKKHKIRNTAIRRAILQIFIQKDYALSHAQIEKDLKGQFDRVTLYRNLKTFEQNGLIHRIASEQESAQYALCQDSNCQNHKHSDDHLHFRCTKCKRTFCLNHNPIPEIQLPQGFTAKEKQILLIGQCPNCQD</sequence>
<keyword evidence="6" id="KW-0804">Transcription</keyword>
<accession>J0P4K9</accession>
<proteinExistence type="inferred from homology"/>
<name>J0P4K9_9BACT</name>
<dbReference type="EMBL" id="JH719942">
    <property type="protein sequence ID" value="EJF52362.1"/>
    <property type="molecule type" value="Genomic_DNA"/>
</dbReference>
<feature type="binding site" evidence="7">
    <location>
        <position position="98"/>
    </location>
    <ligand>
        <name>Zn(2+)</name>
        <dbReference type="ChEBI" id="CHEBI:29105"/>
    </ligand>
</feature>
<dbReference type="GO" id="GO:0003700">
    <property type="term" value="F:DNA-binding transcription factor activity"/>
    <property type="evidence" value="ECO:0007669"/>
    <property type="project" value="InterPro"/>
</dbReference>
<evidence type="ECO:0000256" key="3">
    <source>
        <dbReference type="ARBA" id="ARBA00022833"/>
    </source>
</evidence>
<comment type="similarity">
    <text evidence="1">Belongs to the Fur family.</text>
</comment>
<evidence type="ECO:0000256" key="7">
    <source>
        <dbReference type="PIRSR" id="PIRSR602481-1"/>
    </source>
</evidence>
<dbReference type="Gene3D" id="1.10.10.10">
    <property type="entry name" value="Winged helix-like DNA-binding domain superfamily/Winged helix DNA-binding domain"/>
    <property type="match status" value="1"/>
</dbReference>
<dbReference type="PANTHER" id="PTHR33202">
    <property type="entry name" value="ZINC UPTAKE REGULATION PROTEIN"/>
    <property type="match status" value="1"/>
</dbReference>
<evidence type="ECO:0000256" key="4">
    <source>
        <dbReference type="ARBA" id="ARBA00023015"/>
    </source>
</evidence>
<feature type="binding site" evidence="7">
    <location>
        <position position="137"/>
    </location>
    <ligand>
        <name>Zn(2+)</name>
        <dbReference type="ChEBI" id="CHEBI:29105"/>
    </ligand>
</feature>
<evidence type="ECO:0000313" key="8">
    <source>
        <dbReference type="EMBL" id="EJF52362.1"/>
    </source>
</evidence>
<reference evidence="9" key="1">
    <citation type="journal article" date="2012" name="Stand. Genomic Sci.">
        <title>Permanent draft genome sequence of the gliding predator Saprospira grandis strain Sa g1 (= HR1).</title>
        <authorList>
            <person name="Mavromatis K."/>
            <person name="Chertkov O."/>
            <person name="Lapidus A."/>
            <person name="Nolan M."/>
            <person name="Lucas S."/>
            <person name="Tice H."/>
            <person name="Del Rio T.G."/>
            <person name="Cheng J.F."/>
            <person name="Han C."/>
            <person name="Tapia R."/>
            <person name="Bruce D."/>
            <person name="Goodwin L.A."/>
            <person name="Pitluck S."/>
            <person name="Huntemann M."/>
            <person name="Liolios K."/>
            <person name="Pagani I."/>
            <person name="Ivanova N."/>
            <person name="Mikhailova N."/>
            <person name="Pati A."/>
            <person name="Chen A."/>
            <person name="Palaniappan K."/>
            <person name="Land M."/>
            <person name="Brambilla E.M."/>
            <person name="Rohde M."/>
            <person name="Spring S."/>
            <person name="Goker M."/>
            <person name="Detter J.C."/>
            <person name="Bristow J."/>
            <person name="Eisen J.A."/>
            <person name="Markowitz V."/>
            <person name="Hugenholtz P."/>
            <person name="Kyrpides N.C."/>
            <person name="Klenk H.P."/>
            <person name="Woyke T."/>
        </authorList>
    </citation>
    <scope>NUCLEOTIDE SEQUENCE [LARGE SCALE GENOMIC DNA]</scope>
    <source>
        <strain evidence="9">DSM 2844</strain>
    </source>
</reference>
<feature type="binding site" evidence="7">
    <location>
        <position position="134"/>
    </location>
    <ligand>
        <name>Zn(2+)</name>
        <dbReference type="ChEBI" id="CHEBI:29105"/>
    </ligand>
</feature>
<organism evidence="8 9">
    <name type="scientific">Saprospira grandis DSM 2844</name>
    <dbReference type="NCBI Taxonomy" id="694433"/>
    <lineage>
        <taxon>Bacteria</taxon>
        <taxon>Pseudomonadati</taxon>
        <taxon>Bacteroidota</taxon>
        <taxon>Saprospiria</taxon>
        <taxon>Saprospirales</taxon>
        <taxon>Saprospiraceae</taxon>
        <taxon>Saprospira</taxon>
    </lineage>
</organism>
<dbReference type="RefSeq" id="WP_002657250.1">
    <property type="nucleotide sequence ID" value="NZ_JH719942.1"/>
</dbReference>
<evidence type="ECO:0000256" key="1">
    <source>
        <dbReference type="ARBA" id="ARBA00007957"/>
    </source>
</evidence>
<evidence type="ECO:0000313" key="9">
    <source>
        <dbReference type="Proteomes" id="UP000005113"/>
    </source>
</evidence>
<dbReference type="GO" id="GO:1900376">
    <property type="term" value="P:regulation of secondary metabolite biosynthetic process"/>
    <property type="evidence" value="ECO:0007669"/>
    <property type="project" value="TreeGrafter"/>
</dbReference>
<dbReference type="GO" id="GO:0045892">
    <property type="term" value="P:negative regulation of DNA-templated transcription"/>
    <property type="evidence" value="ECO:0007669"/>
    <property type="project" value="TreeGrafter"/>
</dbReference>
<dbReference type="PANTHER" id="PTHR33202:SF22">
    <property type="entry name" value="HYDROGEN PEROXIDE SENSITIVE REPRESSOR"/>
    <property type="match status" value="1"/>
</dbReference>
<evidence type="ECO:0000256" key="6">
    <source>
        <dbReference type="ARBA" id="ARBA00023163"/>
    </source>
</evidence>
<keyword evidence="5" id="KW-0238">DNA-binding</keyword>
<evidence type="ECO:0000256" key="5">
    <source>
        <dbReference type="ARBA" id="ARBA00023125"/>
    </source>
</evidence>
<keyword evidence="3 7" id="KW-0862">Zinc</keyword>
<dbReference type="SUPFAM" id="SSF46785">
    <property type="entry name" value="Winged helix' DNA-binding domain"/>
    <property type="match status" value="1"/>
</dbReference>
<protein>
    <submittedName>
        <fullName evidence="8">Fe2+/Zn2+ uptake regulation protein</fullName>
    </submittedName>
</protein>
<dbReference type="InterPro" id="IPR036388">
    <property type="entry name" value="WH-like_DNA-bd_sf"/>
</dbReference>
<dbReference type="HOGENOM" id="CLU_096072_6_1_10"/>
<dbReference type="OrthoDB" id="594893at2"/>
<feature type="binding site" evidence="7">
    <location>
        <position position="101"/>
    </location>
    <ligand>
        <name>Zn(2+)</name>
        <dbReference type="ChEBI" id="CHEBI:29105"/>
    </ligand>
</feature>
<dbReference type="InterPro" id="IPR043135">
    <property type="entry name" value="Fur_C"/>
</dbReference>
<dbReference type="Proteomes" id="UP000005113">
    <property type="component" value="Unassembled WGS sequence"/>
</dbReference>
<dbReference type="AlphaFoldDB" id="J0P4K9"/>